<keyword evidence="3" id="KW-1185">Reference proteome</keyword>
<feature type="transmembrane region" description="Helical" evidence="1">
    <location>
        <begin position="34"/>
        <end position="56"/>
    </location>
</feature>
<dbReference type="Proteomes" id="UP001501170">
    <property type="component" value="Unassembled WGS sequence"/>
</dbReference>
<name>A0ABP5UI75_9ACTN</name>
<feature type="transmembrane region" description="Helical" evidence="1">
    <location>
        <begin position="94"/>
        <end position="114"/>
    </location>
</feature>
<proteinExistence type="predicted"/>
<evidence type="ECO:0000256" key="1">
    <source>
        <dbReference type="SAM" id="Phobius"/>
    </source>
</evidence>
<dbReference type="Pfam" id="PF11222">
    <property type="entry name" value="DUF3017"/>
    <property type="match status" value="1"/>
</dbReference>
<dbReference type="EMBL" id="BAAARB010000007">
    <property type="protein sequence ID" value="GAA2378496.1"/>
    <property type="molecule type" value="Genomic_DNA"/>
</dbReference>
<reference evidence="3" key="1">
    <citation type="journal article" date="2019" name="Int. J. Syst. Evol. Microbiol.">
        <title>The Global Catalogue of Microorganisms (GCM) 10K type strain sequencing project: providing services to taxonomists for standard genome sequencing and annotation.</title>
        <authorList>
            <consortium name="The Broad Institute Genomics Platform"/>
            <consortium name="The Broad Institute Genome Sequencing Center for Infectious Disease"/>
            <person name="Wu L."/>
            <person name="Ma J."/>
        </authorList>
    </citation>
    <scope>NUCLEOTIDE SEQUENCE [LARGE SCALE GENOMIC DNA]</scope>
    <source>
        <strain evidence="3">JCM 16227</strain>
    </source>
</reference>
<evidence type="ECO:0000313" key="2">
    <source>
        <dbReference type="EMBL" id="GAA2378496.1"/>
    </source>
</evidence>
<feature type="transmembrane region" description="Helical" evidence="1">
    <location>
        <begin position="62"/>
        <end position="82"/>
    </location>
</feature>
<dbReference type="RefSeq" id="WP_006897228.1">
    <property type="nucleotide sequence ID" value="NZ_BAAARB010000007.1"/>
</dbReference>
<keyword evidence="1" id="KW-0812">Transmembrane</keyword>
<evidence type="ECO:0000313" key="3">
    <source>
        <dbReference type="Proteomes" id="UP001501170"/>
    </source>
</evidence>
<keyword evidence="1" id="KW-1133">Transmembrane helix</keyword>
<dbReference type="InterPro" id="IPR021385">
    <property type="entry name" value="DUF3017"/>
</dbReference>
<keyword evidence="1" id="KW-0472">Membrane</keyword>
<comment type="caution">
    <text evidence="2">The sequence shown here is derived from an EMBL/GenBank/DDBJ whole genome shotgun (WGS) entry which is preliminary data.</text>
</comment>
<protein>
    <recommendedName>
        <fullName evidence="4">DUF3017 domain-containing protein</fullName>
    </recommendedName>
</protein>
<organism evidence="2 3">
    <name type="scientific">Gordonia cholesterolivorans</name>
    <dbReference type="NCBI Taxonomy" id="559625"/>
    <lineage>
        <taxon>Bacteria</taxon>
        <taxon>Bacillati</taxon>
        <taxon>Actinomycetota</taxon>
        <taxon>Actinomycetes</taxon>
        <taxon>Mycobacteriales</taxon>
        <taxon>Gordoniaceae</taxon>
        <taxon>Gordonia</taxon>
    </lineage>
</organism>
<sequence length="120" mass="12728">MAAEASGGAAHDGPVPVDSERVESMRRARKLHGFIANVPYYTVLAVIAVAALLVLIDRWRRGAFVFGSAMLLGAVFRAFLPANRVGLLQVRSRVFDICAMAALGGTVLWLATSIDSLGTA</sequence>
<gene>
    <name evidence="2" type="ORF">GCM10009855_17930</name>
</gene>
<accession>A0ABP5UI75</accession>
<evidence type="ECO:0008006" key="4">
    <source>
        <dbReference type="Google" id="ProtNLM"/>
    </source>
</evidence>